<feature type="chain" id="PRO_5033643858" evidence="1">
    <location>
        <begin position="26"/>
        <end position="150"/>
    </location>
</feature>
<dbReference type="RefSeq" id="WP_176626975.1">
    <property type="nucleotide sequence ID" value="NZ_JABXXQ010000708.1"/>
</dbReference>
<dbReference type="PANTHER" id="PTHR36919:SF2">
    <property type="entry name" value="BLL6627 PROTEIN"/>
    <property type="match status" value="1"/>
</dbReference>
<dbReference type="InterPro" id="IPR019223">
    <property type="entry name" value="DUF2147"/>
</dbReference>
<evidence type="ECO:0000313" key="3">
    <source>
        <dbReference type="EMBL" id="MBB3173964.1"/>
    </source>
</evidence>
<gene>
    <name evidence="3" type="ORF">FHR90_001796</name>
    <name evidence="4" type="ORF">HUK83_17960</name>
</gene>
<dbReference type="Gene3D" id="2.40.128.520">
    <property type="match status" value="1"/>
</dbReference>
<keyword evidence="5" id="KW-1185">Reference proteome</keyword>
<reference evidence="4 6" key="1">
    <citation type="submission" date="2020-06" db="EMBL/GenBank/DDBJ databases">
        <title>Description of novel acetic acid bacteria.</title>
        <authorList>
            <person name="Sombolestani A."/>
        </authorList>
    </citation>
    <scope>NUCLEOTIDE SEQUENCE [LARGE SCALE GENOMIC DNA]</scope>
    <source>
        <strain evidence="4 6">LMG 26838</strain>
    </source>
</reference>
<dbReference type="AlphaFoldDB" id="A0A839V071"/>
<evidence type="ECO:0000259" key="2">
    <source>
        <dbReference type="Pfam" id="PF09917"/>
    </source>
</evidence>
<evidence type="ECO:0000313" key="4">
    <source>
        <dbReference type="EMBL" id="NVN32213.1"/>
    </source>
</evidence>
<dbReference type="EMBL" id="JACHXV010000005">
    <property type="protein sequence ID" value="MBB3173964.1"/>
    <property type="molecule type" value="Genomic_DNA"/>
</dbReference>
<organism evidence="3 5">
    <name type="scientific">Endobacter medicaginis</name>
    <dbReference type="NCBI Taxonomy" id="1181271"/>
    <lineage>
        <taxon>Bacteria</taxon>
        <taxon>Pseudomonadati</taxon>
        <taxon>Pseudomonadota</taxon>
        <taxon>Alphaproteobacteria</taxon>
        <taxon>Acetobacterales</taxon>
        <taxon>Acetobacteraceae</taxon>
        <taxon>Endobacter</taxon>
    </lineage>
</organism>
<keyword evidence="1" id="KW-0732">Signal</keyword>
<dbReference type="Proteomes" id="UP000557688">
    <property type="component" value="Unassembled WGS sequence"/>
</dbReference>
<dbReference type="Pfam" id="PF09917">
    <property type="entry name" value="DUF2147"/>
    <property type="match status" value="1"/>
</dbReference>
<reference evidence="3 5" key="2">
    <citation type="submission" date="2020-08" db="EMBL/GenBank/DDBJ databases">
        <title>Genomic Encyclopedia of Type Strains, Phase III (KMG-III): the genomes of soil and plant-associated and newly described type strains.</title>
        <authorList>
            <person name="Whitman W."/>
        </authorList>
    </citation>
    <scope>NUCLEOTIDE SEQUENCE [LARGE SCALE GENOMIC DNA]</scope>
    <source>
        <strain evidence="3 5">CECT 8088</strain>
    </source>
</reference>
<dbReference type="Proteomes" id="UP000565205">
    <property type="component" value="Unassembled WGS sequence"/>
</dbReference>
<feature type="domain" description="DUF2147" evidence="2">
    <location>
        <begin position="33"/>
        <end position="136"/>
    </location>
</feature>
<protein>
    <submittedName>
        <fullName evidence="4">DUF2147 domain-containing protein</fullName>
    </submittedName>
</protein>
<evidence type="ECO:0000313" key="6">
    <source>
        <dbReference type="Proteomes" id="UP000565205"/>
    </source>
</evidence>
<sequence>MAERTLGWLASLAVAGLCLAVPAWAGPRDAVLGTFWTPEHDGVVRVAPCGDAVCGTLVGMDYSGAMPLTYAKTPQCGWPLMRDFRPDEDGVLNGTITDPDSGKVYHATLRPDGPDAVRLRGYILVPLFGASQRWTRFSGRLTAACHILPG</sequence>
<feature type="signal peptide" evidence="1">
    <location>
        <begin position="1"/>
        <end position="25"/>
    </location>
</feature>
<dbReference type="EMBL" id="JABXXQ010000708">
    <property type="protein sequence ID" value="NVN32213.1"/>
    <property type="molecule type" value="Genomic_DNA"/>
</dbReference>
<dbReference type="PANTHER" id="PTHR36919">
    <property type="entry name" value="BLR1215 PROTEIN"/>
    <property type="match status" value="1"/>
</dbReference>
<name>A0A839V071_9PROT</name>
<comment type="caution">
    <text evidence="3">The sequence shown here is derived from an EMBL/GenBank/DDBJ whole genome shotgun (WGS) entry which is preliminary data.</text>
</comment>
<evidence type="ECO:0000313" key="5">
    <source>
        <dbReference type="Proteomes" id="UP000557688"/>
    </source>
</evidence>
<proteinExistence type="predicted"/>
<evidence type="ECO:0000256" key="1">
    <source>
        <dbReference type="SAM" id="SignalP"/>
    </source>
</evidence>
<accession>A0A839V071</accession>